<protein>
    <submittedName>
        <fullName evidence="4">Transglutaminase domain-containing protein</fullName>
    </submittedName>
</protein>
<feature type="transmembrane region" description="Helical" evidence="2">
    <location>
        <begin position="140"/>
        <end position="159"/>
    </location>
</feature>
<dbReference type="SUPFAM" id="SSF54001">
    <property type="entry name" value="Cysteine proteinases"/>
    <property type="match status" value="1"/>
</dbReference>
<keyword evidence="2" id="KW-0472">Membrane</keyword>
<feature type="compositionally biased region" description="Polar residues" evidence="1">
    <location>
        <begin position="768"/>
        <end position="788"/>
    </location>
</feature>
<feature type="domain" description="Transglutaminase-like" evidence="3">
    <location>
        <begin position="482"/>
        <end position="550"/>
    </location>
</feature>
<reference evidence="5" key="1">
    <citation type="journal article" date="2019" name="Int. J. Syst. Evol. Microbiol.">
        <title>The Global Catalogue of Microorganisms (GCM) 10K type strain sequencing project: providing services to taxonomists for standard genome sequencing and annotation.</title>
        <authorList>
            <consortium name="The Broad Institute Genomics Platform"/>
            <consortium name="The Broad Institute Genome Sequencing Center for Infectious Disease"/>
            <person name="Wu L."/>
            <person name="Ma J."/>
        </authorList>
    </citation>
    <scope>NUCLEOTIDE SEQUENCE [LARGE SCALE GENOMIC DNA]</scope>
    <source>
        <strain evidence="5">KCTC 33576</strain>
    </source>
</reference>
<dbReference type="EMBL" id="JBHUOP010000002">
    <property type="protein sequence ID" value="MFD2839943.1"/>
    <property type="molecule type" value="Genomic_DNA"/>
</dbReference>
<dbReference type="PANTHER" id="PTHR42736">
    <property type="entry name" value="PROTEIN-GLUTAMINE GAMMA-GLUTAMYLTRANSFERASE"/>
    <property type="match status" value="1"/>
</dbReference>
<dbReference type="Proteomes" id="UP001597391">
    <property type="component" value="Unassembled WGS sequence"/>
</dbReference>
<comment type="caution">
    <text evidence="4">The sequence shown here is derived from an EMBL/GenBank/DDBJ whole genome shotgun (WGS) entry which is preliminary data.</text>
</comment>
<feature type="transmembrane region" description="Helical" evidence="2">
    <location>
        <begin position="191"/>
        <end position="210"/>
    </location>
</feature>
<gene>
    <name evidence="4" type="ORF">ACFSYH_05080</name>
</gene>
<feature type="region of interest" description="Disordered" evidence="1">
    <location>
        <begin position="764"/>
        <end position="788"/>
    </location>
</feature>
<feature type="transmembrane region" description="Helical" evidence="2">
    <location>
        <begin position="52"/>
        <end position="73"/>
    </location>
</feature>
<evidence type="ECO:0000313" key="5">
    <source>
        <dbReference type="Proteomes" id="UP001597391"/>
    </source>
</evidence>
<dbReference type="InterPro" id="IPR038765">
    <property type="entry name" value="Papain-like_cys_pep_sf"/>
</dbReference>
<dbReference type="InterPro" id="IPR052901">
    <property type="entry name" value="Bact_TGase-like"/>
</dbReference>
<feature type="region of interest" description="Disordered" evidence="1">
    <location>
        <begin position="549"/>
        <end position="597"/>
    </location>
</feature>
<dbReference type="RefSeq" id="WP_377465551.1">
    <property type="nucleotide sequence ID" value="NZ_JBHUOP010000002.1"/>
</dbReference>
<dbReference type="SMART" id="SM00460">
    <property type="entry name" value="TGc"/>
    <property type="match status" value="1"/>
</dbReference>
<evidence type="ECO:0000313" key="4">
    <source>
        <dbReference type="EMBL" id="MFD2839943.1"/>
    </source>
</evidence>
<evidence type="ECO:0000256" key="2">
    <source>
        <dbReference type="SAM" id="Phobius"/>
    </source>
</evidence>
<name>A0ABW5XDI6_9MICO</name>
<feature type="compositionally biased region" description="Pro residues" evidence="1">
    <location>
        <begin position="575"/>
        <end position="584"/>
    </location>
</feature>
<organism evidence="4 5">
    <name type="scientific">Populibacterium corticicola</name>
    <dbReference type="NCBI Taxonomy" id="1812826"/>
    <lineage>
        <taxon>Bacteria</taxon>
        <taxon>Bacillati</taxon>
        <taxon>Actinomycetota</taxon>
        <taxon>Actinomycetes</taxon>
        <taxon>Micrococcales</taxon>
        <taxon>Jonesiaceae</taxon>
        <taxon>Populibacterium</taxon>
    </lineage>
</organism>
<feature type="transmembrane region" description="Helical" evidence="2">
    <location>
        <begin position="607"/>
        <end position="634"/>
    </location>
</feature>
<evidence type="ECO:0000259" key="3">
    <source>
        <dbReference type="SMART" id="SM00460"/>
    </source>
</evidence>
<feature type="transmembrane region" description="Helical" evidence="2">
    <location>
        <begin position="26"/>
        <end position="46"/>
    </location>
</feature>
<feature type="transmembrane region" description="Helical" evidence="2">
    <location>
        <begin position="166"/>
        <end position="185"/>
    </location>
</feature>
<keyword evidence="2" id="KW-1133">Transmembrane helix</keyword>
<keyword evidence="5" id="KW-1185">Reference proteome</keyword>
<dbReference type="Pfam" id="PF01841">
    <property type="entry name" value="Transglut_core"/>
    <property type="match status" value="1"/>
</dbReference>
<proteinExistence type="predicted"/>
<feature type="transmembrane region" description="Helical" evidence="2">
    <location>
        <begin position="222"/>
        <end position="242"/>
    </location>
</feature>
<keyword evidence="2" id="KW-0812">Transmembrane</keyword>
<sequence>MSVTDKLSRQLQDETSALRDWAPLRAVIDVFIAVLCVGFAMMPILPAYGTPAALTAVMAGLIAAMVPVLLGAFLRWPFPLTMLVGIASYVVVGGTVAFGRDLVWGVVPSGQSMTSMLTGTVTSWKEALTLEPPLGQSDGVLVLPFLLAFLGAFLVSWVVGWRNSWLTTIIATGVVTLVLITSILWGTQETVLGSHLGVGLFMVLTVWATWRMKVWRPRRWASMSFFLAAVIAASTVLSGQFAPQAPRFVLRSIVIPPFDPRDQISPLSLYRHYVKDRAETPLVSVSGLPENGLVRLATLDAYDGVVWSVSGDQSRAGSGAFRRIGERIEQTAQGDPYDVRVKIEELDGVWTPTIGYLSAVDFDSGSVTDFRFNDATGAAVTIGGLRPGTSYRLQGVLPATPTDEELGETGVGKIALADVANIPDIIAQEAIAIGREGANVPLVIRKYEEYFQTRGYFSHGEATGGYPSLSGHGADRMDDLFSAELMVGDAEQYASAMALLARSQGVPARVVVGFIPEEGASDVTFTGADLSAWVEIYYNEYGWVQYFPTPPSSQTPNASQQEKDPEPEPEAVQLPPDPRPPATPPAVNTEDTEIDAQEDPIDESYDWFAIVRITAVVGIPLILLLAGPLIVIALKARRRGRRKHAPGQLSVIGGWQETLDDAFDLGIRPEKDLTRREAARFIETSQPQVPMRRLADTADRAHFSHGEWSAVDSEQYWLQVEESRRALARSVSWRRRVFAKVSPASLRARKAQRKADAEAAKLTAELFEQSTTPGQQKSVEQRQWSHAP</sequence>
<dbReference type="InterPro" id="IPR002931">
    <property type="entry name" value="Transglutaminase-like"/>
</dbReference>
<accession>A0ABW5XDI6</accession>
<dbReference type="PANTHER" id="PTHR42736:SF1">
    <property type="entry name" value="PROTEIN-GLUTAMINE GAMMA-GLUTAMYLTRANSFERASE"/>
    <property type="match status" value="1"/>
</dbReference>
<dbReference type="Gene3D" id="3.10.620.30">
    <property type="match status" value="1"/>
</dbReference>
<feature type="transmembrane region" description="Helical" evidence="2">
    <location>
        <begin position="80"/>
        <end position="99"/>
    </location>
</feature>
<evidence type="ECO:0000256" key="1">
    <source>
        <dbReference type="SAM" id="MobiDB-lite"/>
    </source>
</evidence>